<dbReference type="STRING" id="388280.SAMN04488057_103167"/>
<evidence type="ECO:0000313" key="2">
    <source>
        <dbReference type="Proteomes" id="UP000184513"/>
    </source>
</evidence>
<gene>
    <name evidence="1" type="ORF">SAMN04488057_103167</name>
</gene>
<accession>A0A1M7L970</accession>
<sequence length="40" mass="4496">MHVSLSQPGRYEVKYSSYGDLYHVRFVACTFSAAGALKKK</sequence>
<dbReference type="Proteomes" id="UP000184513">
    <property type="component" value="Unassembled WGS sequence"/>
</dbReference>
<dbReference type="AlphaFoldDB" id="A0A1M7L970"/>
<reference evidence="1 2" key="1">
    <citation type="submission" date="2016-11" db="EMBL/GenBank/DDBJ databases">
        <authorList>
            <person name="Jaros S."/>
            <person name="Januszkiewicz K."/>
            <person name="Wedrychowicz H."/>
        </authorList>
    </citation>
    <scope>NUCLEOTIDE SEQUENCE [LARGE SCALE GENOMIC DNA]</scope>
    <source>
        <strain evidence="1 2">CGMCC 1.6102</strain>
    </source>
</reference>
<evidence type="ECO:0000313" key="1">
    <source>
        <dbReference type="EMBL" id="SHM74320.1"/>
    </source>
</evidence>
<name>A0A1M7L970_9BACT</name>
<protein>
    <submittedName>
        <fullName evidence="1">Uncharacterized protein</fullName>
    </submittedName>
</protein>
<keyword evidence="2" id="KW-1185">Reference proteome</keyword>
<organism evidence="1 2">
    <name type="scientific">Cyclobacterium lianum</name>
    <dbReference type="NCBI Taxonomy" id="388280"/>
    <lineage>
        <taxon>Bacteria</taxon>
        <taxon>Pseudomonadati</taxon>
        <taxon>Bacteroidota</taxon>
        <taxon>Cytophagia</taxon>
        <taxon>Cytophagales</taxon>
        <taxon>Cyclobacteriaceae</taxon>
        <taxon>Cyclobacterium</taxon>
    </lineage>
</organism>
<dbReference type="EMBL" id="FRCY01000003">
    <property type="protein sequence ID" value="SHM74320.1"/>
    <property type="molecule type" value="Genomic_DNA"/>
</dbReference>
<proteinExistence type="predicted"/>